<name>A0ABQ6MKA6_9STRA</name>
<sequence length="392" mass="42724">MSQFSGLPPATSTVSAPVLSLFDSRDVFPIPSTPSPSSPPSSLSIVRVTPSTPALEEVVALLARSSSPPPSSSAPALLLDWVYSGSTSPPTTAPPLTAARLAWFSWHTDFCFHFCLARGGVYALVDNNSGRCMGAALTVPPRATSFGRMGGAEYTRLLKEAGNPPASEYSGTERRLDSLTRWREEHHRKLNFPRPSPFLHVLTVGVDPACQGMGYGGVLLKFLAMVADKDDAPTFLETAGESSERFFSRCGYEIARRSPVICGGSRFQDRGGAVVMLPLPEVGRAELEAQAEQRAALVQGTVELLTGDLHNFEGKRKDGPLSNWCAVCGLHKTRHLYNVVEWLRRRAKTYIYVNTERYGTRVLAPREHIAWGQGWPEDAPQFPLVLASDILL</sequence>
<comment type="caution">
    <text evidence="2">The sequence shown here is derived from an EMBL/GenBank/DDBJ whole genome shotgun (WGS) entry which is preliminary data.</text>
</comment>
<evidence type="ECO:0000259" key="1">
    <source>
        <dbReference type="Pfam" id="PF00583"/>
    </source>
</evidence>
<evidence type="ECO:0000313" key="2">
    <source>
        <dbReference type="EMBL" id="GMI27448.1"/>
    </source>
</evidence>
<dbReference type="EMBL" id="BRYB01001513">
    <property type="protein sequence ID" value="GMI27448.1"/>
    <property type="molecule type" value="Genomic_DNA"/>
</dbReference>
<dbReference type="Pfam" id="PF00583">
    <property type="entry name" value="Acetyltransf_1"/>
    <property type="match status" value="1"/>
</dbReference>
<dbReference type="PANTHER" id="PTHR42791:SF1">
    <property type="entry name" value="N-ACETYLTRANSFERASE DOMAIN-CONTAINING PROTEIN"/>
    <property type="match status" value="1"/>
</dbReference>
<dbReference type="InterPro" id="IPR000182">
    <property type="entry name" value="GNAT_dom"/>
</dbReference>
<dbReference type="SUPFAM" id="SSF55729">
    <property type="entry name" value="Acyl-CoA N-acyltransferases (Nat)"/>
    <property type="match status" value="1"/>
</dbReference>
<dbReference type="Gene3D" id="3.40.630.30">
    <property type="match status" value="1"/>
</dbReference>
<keyword evidence="3" id="KW-1185">Reference proteome</keyword>
<dbReference type="PANTHER" id="PTHR42791">
    <property type="entry name" value="GNAT FAMILY ACETYLTRANSFERASE"/>
    <property type="match status" value="1"/>
</dbReference>
<dbReference type="Proteomes" id="UP001165060">
    <property type="component" value="Unassembled WGS sequence"/>
</dbReference>
<dbReference type="InterPro" id="IPR052523">
    <property type="entry name" value="Trichothecene_AcTrans"/>
</dbReference>
<reference evidence="2 3" key="1">
    <citation type="journal article" date="2023" name="Commun. Biol.">
        <title>Genome analysis of Parmales, the sister group of diatoms, reveals the evolutionary specialization of diatoms from phago-mixotrophs to photoautotrophs.</title>
        <authorList>
            <person name="Ban H."/>
            <person name="Sato S."/>
            <person name="Yoshikawa S."/>
            <person name="Yamada K."/>
            <person name="Nakamura Y."/>
            <person name="Ichinomiya M."/>
            <person name="Sato N."/>
            <person name="Blanc-Mathieu R."/>
            <person name="Endo H."/>
            <person name="Kuwata A."/>
            <person name="Ogata H."/>
        </authorList>
    </citation>
    <scope>NUCLEOTIDE SEQUENCE [LARGE SCALE GENOMIC DNA]</scope>
</reference>
<evidence type="ECO:0000313" key="3">
    <source>
        <dbReference type="Proteomes" id="UP001165060"/>
    </source>
</evidence>
<dbReference type="InterPro" id="IPR016181">
    <property type="entry name" value="Acyl_CoA_acyltransferase"/>
</dbReference>
<organism evidence="2 3">
    <name type="scientific">Tetraparma gracilis</name>
    <dbReference type="NCBI Taxonomy" id="2962635"/>
    <lineage>
        <taxon>Eukaryota</taxon>
        <taxon>Sar</taxon>
        <taxon>Stramenopiles</taxon>
        <taxon>Ochrophyta</taxon>
        <taxon>Bolidophyceae</taxon>
        <taxon>Parmales</taxon>
        <taxon>Triparmaceae</taxon>
        <taxon>Tetraparma</taxon>
    </lineage>
</organism>
<protein>
    <recommendedName>
        <fullName evidence="1">N-acetyltransferase domain-containing protein</fullName>
    </recommendedName>
</protein>
<proteinExistence type="predicted"/>
<gene>
    <name evidence="2" type="ORF">TeGR_g9690</name>
</gene>
<feature type="domain" description="N-acetyltransferase" evidence="1">
    <location>
        <begin position="195"/>
        <end position="252"/>
    </location>
</feature>
<accession>A0ABQ6MKA6</accession>